<evidence type="ECO:0000313" key="2">
    <source>
        <dbReference type="EMBL" id="TSC92267.1"/>
    </source>
</evidence>
<keyword evidence="1" id="KW-0472">Membrane</keyword>
<feature type="transmembrane region" description="Helical" evidence="1">
    <location>
        <begin position="32"/>
        <end position="52"/>
    </location>
</feature>
<dbReference type="Proteomes" id="UP000318296">
    <property type="component" value="Unassembled WGS sequence"/>
</dbReference>
<dbReference type="AlphaFoldDB" id="A0A554LHF6"/>
<dbReference type="EMBL" id="VMGH01000005">
    <property type="protein sequence ID" value="TSC92267.1"/>
    <property type="molecule type" value="Genomic_DNA"/>
</dbReference>
<evidence type="ECO:0000313" key="3">
    <source>
        <dbReference type="Proteomes" id="UP000318296"/>
    </source>
</evidence>
<evidence type="ECO:0000256" key="1">
    <source>
        <dbReference type="SAM" id="Phobius"/>
    </source>
</evidence>
<protein>
    <submittedName>
        <fullName evidence="2">Uncharacterized protein</fullName>
    </submittedName>
</protein>
<proteinExistence type="predicted"/>
<feature type="non-terminal residue" evidence="2">
    <location>
        <position position="83"/>
    </location>
</feature>
<feature type="transmembrane region" description="Helical" evidence="1">
    <location>
        <begin position="7"/>
        <end position="26"/>
    </location>
</feature>
<reference evidence="2 3" key="1">
    <citation type="submission" date="2017-07" db="EMBL/GenBank/DDBJ databases">
        <title>Mechanisms for carbon and nitrogen cycling indicate functional differentiation within the Candidate Phyla Radiation.</title>
        <authorList>
            <person name="Danczak R.E."/>
            <person name="Johnston M.D."/>
            <person name="Kenah C."/>
            <person name="Slattery M."/>
            <person name="Wrighton K.C."/>
            <person name="Wilkins M.J."/>
        </authorList>
    </citation>
    <scope>NUCLEOTIDE SEQUENCE [LARGE SCALE GENOMIC DNA]</scope>
    <source>
        <strain evidence="2">Licking1014_96</strain>
    </source>
</reference>
<gene>
    <name evidence="2" type="ORF">CEN92_42</name>
</gene>
<name>A0A554LHF6_9BACT</name>
<organism evidence="2 3">
    <name type="scientific">Candidatus Berkelbacteria bacterium Licking1014_96</name>
    <dbReference type="NCBI Taxonomy" id="2017149"/>
    <lineage>
        <taxon>Bacteria</taxon>
        <taxon>Candidatus Berkelbacteria</taxon>
    </lineage>
</organism>
<accession>A0A554LHF6</accession>
<keyword evidence="1" id="KW-0812">Transmembrane</keyword>
<keyword evidence="1" id="KW-1133">Transmembrane helix</keyword>
<comment type="caution">
    <text evidence="2">The sequence shown here is derived from an EMBL/GenBank/DDBJ whole genome shotgun (WGS) entry which is preliminary data.</text>
</comment>
<sequence length="83" mass="9588">MEKRIQRARVATAFFAVLMAVGIAWAAWRWNWSLPLCIFMGLVWAVATILTYKSFLTQHFLPVAEAEQLGYVWRVGPGEYRIL</sequence>